<dbReference type="EMBL" id="JAPFFK010000012">
    <property type="protein sequence ID" value="KAJ6732064.1"/>
    <property type="molecule type" value="Genomic_DNA"/>
</dbReference>
<keyword evidence="4" id="KW-1185">Reference proteome</keyword>
<keyword evidence="1" id="KW-0812">Transmembrane</keyword>
<dbReference type="AlphaFoldDB" id="A0A9Q0UKZ0"/>
<sequence>MARVYGMALLAAISVAYLIHSSSAQTTFTVGDTTGWTVPQNVGRKMLVVPLTGGARDIPKTTGEIGRGVDKNSATSLGFAGLTTFLSIFVALCY</sequence>
<keyword evidence="2" id="KW-0732">Signal</keyword>
<feature type="chain" id="PRO_5040280718" evidence="2">
    <location>
        <begin position="25"/>
        <end position="94"/>
    </location>
</feature>
<proteinExistence type="predicted"/>
<evidence type="ECO:0000313" key="3">
    <source>
        <dbReference type="EMBL" id="KAJ6732064.1"/>
    </source>
</evidence>
<evidence type="ECO:0000313" key="4">
    <source>
        <dbReference type="Proteomes" id="UP001151532"/>
    </source>
</evidence>
<gene>
    <name evidence="3" type="ORF">OIU79_003228</name>
</gene>
<evidence type="ECO:0000256" key="1">
    <source>
        <dbReference type="SAM" id="Phobius"/>
    </source>
</evidence>
<accession>A0A9Q0UKZ0</accession>
<evidence type="ECO:0000256" key="2">
    <source>
        <dbReference type="SAM" id="SignalP"/>
    </source>
</evidence>
<feature type="transmembrane region" description="Helical" evidence="1">
    <location>
        <begin position="74"/>
        <end position="93"/>
    </location>
</feature>
<dbReference type="Proteomes" id="UP001151532">
    <property type="component" value="Chromosome 18"/>
</dbReference>
<name>A0A9Q0UKZ0_SALPP</name>
<reference evidence="3" key="1">
    <citation type="submission" date="2022-11" db="EMBL/GenBank/DDBJ databases">
        <authorList>
            <person name="Hyden B.L."/>
            <person name="Feng K."/>
            <person name="Yates T."/>
            <person name="Jawdy S."/>
            <person name="Smart L.B."/>
            <person name="Muchero W."/>
        </authorList>
    </citation>
    <scope>NUCLEOTIDE SEQUENCE</scope>
    <source>
        <tissue evidence="3">Shoot tip</tissue>
    </source>
</reference>
<organism evidence="3 4">
    <name type="scientific">Salix purpurea</name>
    <name type="common">Purple osier willow</name>
    <dbReference type="NCBI Taxonomy" id="77065"/>
    <lineage>
        <taxon>Eukaryota</taxon>
        <taxon>Viridiplantae</taxon>
        <taxon>Streptophyta</taxon>
        <taxon>Embryophyta</taxon>
        <taxon>Tracheophyta</taxon>
        <taxon>Spermatophyta</taxon>
        <taxon>Magnoliopsida</taxon>
        <taxon>eudicotyledons</taxon>
        <taxon>Gunneridae</taxon>
        <taxon>Pentapetalae</taxon>
        <taxon>rosids</taxon>
        <taxon>fabids</taxon>
        <taxon>Malpighiales</taxon>
        <taxon>Salicaceae</taxon>
        <taxon>Saliceae</taxon>
        <taxon>Salix</taxon>
    </lineage>
</organism>
<keyword evidence="1" id="KW-1133">Transmembrane helix</keyword>
<feature type="signal peptide" evidence="2">
    <location>
        <begin position="1"/>
        <end position="24"/>
    </location>
</feature>
<keyword evidence="1" id="KW-0472">Membrane</keyword>
<protein>
    <submittedName>
        <fullName evidence="3">BLUE COPPER PROTEIN</fullName>
    </submittedName>
</protein>
<comment type="caution">
    <text evidence="3">The sequence shown here is derived from an EMBL/GenBank/DDBJ whole genome shotgun (WGS) entry which is preliminary data.</text>
</comment>
<reference evidence="3" key="2">
    <citation type="journal article" date="2023" name="Int. J. Mol. Sci.">
        <title>De Novo Assembly and Annotation of 11 Diverse Shrub Willow (Salix) Genomes Reveals Novel Gene Organization in Sex-Linked Regions.</title>
        <authorList>
            <person name="Hyden B."/>
            <person name="Feng K."/>
            <person name="Yates T.B."/>
            <person name="Jawdy S."/>
            <person name="Cereghino C."/>
            <person name="Smart L.B."/>
            <person name="Muchero W."/>
        </authorList>
    </citation>
    <scope>NUCLEOTIDE SEQUENCE</scope>
    <source>
        <tissue evidence="3">Shoot tip</tissue>
    </source>
</reference>